<dbReference type="AlphaFoldDB" id="A0A1C7MNB0"/>
<dbReference type="STRING" id="5627.A0A1C7MNB0"/>
<comment type="caution">
    <text evidence="2">The sequence shown here is derived from an EMBL/GenBank/DDBJ whole genome shotgun (WGS) entry which is preliminary data.</text>
</comment>
<dbReference type="OrthoDB" id="3068152at2759"/>
<keyword evidence="3" id="KW-1185">Reference proteome</keyword>
<dbReference type="InterPro" id="IPR036673">
    <property type="entry name" value="Cyanovirin-N_sf"/>
</dbReference>
<dbReference type="InterPro" id="IPR011058">
    <property type="entry name" value="Cyanovirin-N"/>
</dbReference>
<feature type="domain" description="Cyanovirin-N" evidence="1">
    <location>
        <begin position="44"/>
        <end position="139"/>
    </location>
</feature>
<dbReference type="OMA" id="NNCIANI"/>
<evidence type="ECO:0000313" key="2">
    <source>
        <dbReference type="EMBL" id="OBZ78137.1"/>
    </source>
</evidence>
<organism evidence="2 3">
    <name type="scientific">Grifola frondosa</name>
    <name type="common">Maitake</name>
    <name type="synonym">Polyporus frondosus</name>
    <dbReference type="NCBI Taxonomy" id="5627"/>
    <lineage>
        <taxon>Eukaryota</taxon>
        <taxon>Fungi</taxon>
        <taxon>Dikarya</taxon>
        <taxon>Basidiomycota</taxon>
        <taxon>Agaricomycotina</taxon>
        <taxon>Agaricomycetes</taxon>
        <taxon>Polyporales</taxon>
        <taxon>Grifolaceae</taxon>
        <taxon>Grifola</taxon>
    </lineage>
</organism>
<dbReference type="Gene3D" id="2.30.60.10">
    <property type="entry name" value="Cyanovirin-N"/>
    <property type="match status" value="1"/>
</dbReference>
<gene>
    <name evidence="2" type="ORF">A0H81_02774</name>
</gene>
<name>A0A1C7MNB0_GRIFR</name>
<proteinExistence type="predicted"/>
<sequence>MESRLVEINIELRQWSYKMQFSLLSAVSIALALASQVVAKEQNGFINSCDGLSLASGHILFATCVDAAGTASQSSSVDLNNCVANIGGNLECTINGQYARSCSGCQLQDTDILSCNCGAGITLKDLNDCVSNTNGQLTCP</sequence>
<protein>
    <recommendedName>
        <fullName evidence="1">Cyanovirin-N domain-containing protein</fullName>
    </recommendedName>
</protein>
<dbReference type="EMBL" id="LUGG01000002">
    <property type="protein sequence ID" value="OBZ78137.1"/>
    <property type="molecule type" value="Genomic_DNA"/>
</dbReference>
<dbReference type="Pfam" id="PF08881">
    <property type="entry name" value="CVNH"/>
    <property type="match status" value="1"/>
</dbReference>
<dbReference type="Proteomes" id="UP000092993">
    <property type="component" value="Unassembled WGS sequence"/>
</dbReference>
<evidence type="ECO:0000313" key="3">
    <source>
        <dbReference type="Proteomes" id="UP000092993"/>
    </source>
</evidence>
<dbReference type="SMART" id="SM01111">
    <property type="entry name" value="CVNH"/>
    <property type="match status" value="1"/>
</dbReference>
<evidence type="ECO:0000259" key="1">
    <source>
        <dbReference type="SMART" id="SM01111"/>
    </source>
</evidence>
<accession>A0A1C7MNB0</accession>
<reference evidence="2 3" key="1">
    <citation type="submission" date="2016-03" db="EMBL/GenBank/DDBJ databases">
        <title>Whole genome sequencing of Grifola frondosa 9006-11.</title>
        <authorList>
            <person name="Min B."/>
            <person name="Park H."/>
            <person name="Kim J.-G."/>
            <person name="Cho H."/>
            <person name="Oh Y.-L."/>
            <person name="Kong W.-S."/>
            <person name="Choi I.-G."/>
        </authorList>
    </citation>
    <scope>NUCLEOTIDE SEQUENCE [LARGE SCALE GENOMIC DNA]</scope>
    <source>
        <strain evidence="2 3">9006-11</strain>
    </source>
</reference>
<dbReference type="SUPFAM" id="SSF51322">
    <property type="entry name" value="Cyanovirin-N"/>
    <property type="match status" value="1"/>
</dbReference>